<dbReference type="Proteomes" id="UP001247620">
    <property type="component" value="Unassembled WGS sequence"/>
</dbReference>
<keyword evidence="6" id="KW-1185">Reference proteome</keyword>
<sequence length="301" mass="33221">MKKLYVVAIIIVTTIAGPAVAQTENPVLKLMPKGTVFYGNVHYANDTLIRHLLDIYVPASGKASYPLVVWLHGGGWRKGDKYSAVDYMRGTVYEMIERGYAVVSINYRYSSNFKFPAQIQDCNQALSYLSENAGKYHLDKTKIAVIGFSAGGHLAALLGLSNNNKVSEFYVNGKIAQFKIRFVADYYGINDLKTLTGPGTTDPNSGVQLLIGGKANEQPEKARKASPVNYIDRKDPPFFIVHGDKDQAVDQGQSIELSNKLNQAQVTNELLILPNAPHGGDLFDALVVRVKLLSYLKMYLK</sequence>
<dbReference type="Pfam" id="PF20434">
    <property type="entry name" value="BD-FAE"/>
    <property type="match status" value="1"/>
</dbReference>
<dbReference type="PANTHER" id="PTHR48081">
    <property type="entry name" value="AB HYDROLASE SUPERFAMILY PROTEIN C4A8.06C"/>
    <property type="match status" value="1"/>
</dbReference>
<evidence type="ECO:0000313" key="6">
    <source>
        <dbReference type="Proteomes" id="UP001247620"/>
    </source>
</evidence>
<dbReference type="InterPro" id="IPR049492">
    <property type="entry name" value="BD-FAE-like_dom"/>
</dbReference>
<comment type="caution">
    <text evidence="5">The sequence shown here is derived from an EMBL/GenBank/DDBJ whole genome shotgun (WGS) entry which is preliminary data.</text>
</comment>
<evidence type="ECO:0000256" key="2">
    <source>
        <dbReference type="ARBA" id="ARBA00022801"/>
    </source>
</evidence>
<comment type="similarity">
    <text evidence="1">Belongs to the 'GDXG' lipolytic enzyme family.</text>
</comment>
<protein>
    <submittedName>
        <fullName evidence="5">Acetyl esterase/lipase</fullName>
    </submittedName>
</protein>
<evidence type="ECO:0000256" key="1">
    <source>
        <dbReference type="ARBA" id="ARBA00010515"/>
    </source>
</evidence>
<dbReference type="InterPro" id="IPR029058">
    <property type="entry name" value="AB_hydrolase_fold"/>
</dbReference>
<dbReference type="Gene3D" id="3.40.50.1820">
    <property type="entry name" value="alpha/beta hydrolase"/>
    <property type="match status" value="1"/>
</dbReference>
<proteinExistence type="inferred from homology"/>
<reference evidence="5 6" key="1">
    <citation type="submission" date="2023-07" db="EMBL/GenBank/DDBJ databases">
        <title>Sorghum-associated microbial communities from plants grown in Nebraska, USA.</title>
        <authorList>
            <person name="Schachtman D."/>
        </authorList>
    </citation>
    <scope>NUCLEOTIDE SEQUENCE [LARGE SCALE GENOMIC DNA]</scope>
    <source>
        <strain evidence="5 6">3262</strain>
    </source>
</reference>
<dbReference type="EMBL" id="JAVDUU010000001">
    <property type="protein sequence ID" value="MDR6941565.1"/>
    <property type="molecule type" value="Genomic_DNA"/>
</dbReference>
<dbReference type="InterPro" id="IPR050300">
    <property type="entry name" value="GDXG_lipolytic_enzyme"/>
</dbReference>
<feature type="chain" id="PRO_5047493897" evidence="3">
    <location>
        <begin position="22"/>
        <end position="301"/>
    </location>
</feature>
<feature type="signal peptide" evidence="3">
    <location>
        <begin position="1"/>
        <end position="21"/>
    </location>
</feature>
<evidence type="ECO:0000259" key="4">
    <source>
        <dbReference type="Pfam" id="PF20434"/>
    </source>
</evidence>
<accession>A0ABU1T9R3</accession>
<keyword evidence="3" id="KW-0732">Signal</keyword>
<dbReference type="PANTHER" id="PTHR48081:SF13">
    <property type="entry name" value="ALPHA_BETA HYDROLASE"/>
    <property type="match status" value="1"/>
</dbReference>
<feature type="domain" description="BD-FAE-like" evidence="4">
    <location>
        <begin position="53"/>
        <end position="261"/>
    </location>
</feature>
<name>A0ABU1T9R3_9SPHI</name>
<dbReference type="SUPFAM" id="SSF53474">
    <property type="entry name" value="alpha/beta-Hydrolases"/>
    <property type="match status" value="1"/>
</dbReference>
<dbReference type="PROSITE" id="PS01173">
    <property type="entry name" value="LIPASE_GDXG_HIS"/>
    <property type="match status" value="1"/>
</dbReference>
<organism evidence="5 6">
    <name type="scientific">Mucilaginibacter pocheonensis</name>
    <dbReference type="NCBI Taxonomy" id="398050"/>
    <lineage>
        <taxon>Bacteria</taxon>
        <taxon>Pseudomonadati</taxon>
        <taxon>Bacteroidota</taxon>
        <taxon>Sphingobacteriia</taxon>
        <taxon>Sphingobacteriales</taxon>
        <taxon>Sphingobacteriaceae</taxon>
        <taxon>Mucilaginibacter</taxon>
    </lineage>
</organism>
<keyword evidence="2" id="KW-0378">Hydrolase</keyword>
<evidence type="ECO:0000256" key="3">
    <source>
        <dbReference type="SAM" id="SignalP"/>
    </source>
</evidence>
<dbReference type="InterPro" id="IPR002168">
    <property type="entry name" value="Lipase_GDXG_HIS_AS"/>
</dbReference>
<dbReference type="RefSeq" id="WP_310093437.1">
    <property type="nucleotide sequence ID" value="NZ_JAVDUU010000001.1"/>
</dbReference>
<evidence type="ECO:0000313" key="5">
    <source>
        <dbReference type="EMBL" id="MDR6941565.1"/>
    </source>
</evidence>
<gene>
    <name evidence="5" type="ORF">J2W55_001393</name>
</gene>